<dbReference type="Pfam" id="PF06835">
    <property type="entry name" value="LptC"/>
    <property type="match status" value="1"/>
</dbReference>
<dbReference type="Proteomes" id="UP000178526">
    <property type="component" value="Unassembled WGS sequence"/>
</dbReference>
<reference evidence="2 3" key="1">
    <citation type="journal article" date="2016" name="Nat. Commun.">
        <title>Thousands of microbial genomes shed light on interconnected biogeochemical processes in an aquifer system.</title>
        <authorList>
            <person name="Anantharaman K."/>
            <person name="Brown C.T."/>
            <person name="Hug L.A."/>
            <person name="Sharon I."/>
            <person name="Castelle C.J."/>
            <person name="Probst A.J."/>
            <person name="Thomas B.C."/>
            <person name="Singh A."/>
            <person name="Wilkins M.J."/>
            <person name="Karaoz U."/>
            <person name="Brodie E.L."/>
            <person name="Williams K.H."/>
            <person name="Hubbard S.S."/>
            <person name="Banfield J.F."/>
        </authorList>
    </citation>
    <scope>NUCLEOTIDE SEQUENCE [LARGE SCALE GENOMIC DNA]</scope>
</reference>
<dbReference type="GO" id="GO:0015221">
    <property type="term" value="F:lipopolysaccharide transmembrane transporter activity"/>
    <property type="evidence" value="ECO:0007669"/>
    <property type="project" value="InterPro"/>
</dbReference>
<dbReference type="EMBL" id="MGDB01000005">
    <property type="protein sequence ID" value="OGL43331.1"/>
    <property type="molecule type" value="Genomic_DNA"/>
</dbReference>
<dbReference type="NCBIfam" id="TIGR04409">
    <property type="entry name" value="LptC_YrbK"/>
    <property type="match status" value="1"/>
</dbReference>
<proteinExistence type="predicted"/>
<dbReference type="GO" id="GO:0005886">
    <property type="term" value="C:plasma membrane"/>
    <property type="evidence" value="ECO:0007669"/>
    <property type="project" value="InterPro"/>
</dbReference>
<keyword evidence="1" id="KW-1133">Transmembrane helix</keyword>
<dbReference type="AlphaFoldDB" id="A0A1F7RPD9"/>
<protein>
    <submittedName>
        <fullName evidence="2">LPS export ABC transporter periplasmic protein LptC</fullName>
    </submittedName>
</protein>
<keyword evidence="1" id="KW-0472">Membrane</keyword>
<dbReference type="InterPro" id="IPR026265">
    <property type="entry name" value="LptC"/>
</dbReference>
<accession>A0A1F7RPD9</accession>
<dbReference type="Gene3D" id="2.60.450.10">
    <property type="entry name" value="Lipopolysaccharide (LPS) transport protein A like domain"/>
    <property type="match status" value="1"/>
</dbReference>
<keyword evidence="1" id="KW-0812">Transmembrane</keyword>
<evidence type="ECO:0000313" key="3">
    <source>
        <dbReference type="Proteomes" id="UP000178526"/>
    </source>
</evidence>
<dbReference type="InterPro" id="IPR010664">
    <property type="entry name" value="LipoPS_assembly_LptC-rel"/>
</dbReference>
<feature type="transmembrane region" description="Helical" evidence="1">
    <location>
        <begin position="12"/>
        <end position="31"/>
    </location>
</feature>
<evidence type="ECO:0000256" key="1">
    <source>
        <dbReference type="SAM" id="Phobius"/>
    </source>
</evidence>
<gene>
    <name evidence="2" type="ORF">A2042_02275</name>
</gene>
<comment type="caution">
    <text evidence="2">The sequence shown here is derived from an EMBL/GenBank/DDBJ whole genome shotgun (WGS) entry which is preliminary data.</text>
</comment>
<name>A0A1F7RPD9_9BACT</name>
<organism evidence="2 3">
    <name type="scientific">Candidatus Schekmanbacteria bacterium GWA2_38_11</name>
    <dbReference type="NCBI Taxonomy" id="1817876"/>
    <lineage>
        <taxon>Bacteria</taxon>
        <taxon>Candidatus Schekmaniibacteriota</taxon>
    </lineage>
</organism>
<evidence type="ECO:0000313" key="2">
    <source>
        <dbReference type="EMBL" id="OGL43331.1"/>
    </source>
</evidence>
<sequence length="224" mass="24973">MKRLLRSAKNKTLLYIILGSSLFLLIAIFNYPTENLRKLDKKEAKMVKDKATISIEPLHFSQEIEKKSKYILSADSAKFFQEKGKGVLKNFSLTYIYNGGKKLILSGAKAVVNINADKDLSNVDMSIANIYSRGKITAVSSEGYTFETEKLLWDGSKRVISTTEPIILYGNNFKVTGEGLKADIDNERMEIVSKVSVTATQEALKNIKSKSSNLNKSSSKKSKI</sequence>